<keyword evidence="8" id="KW-0325">Glycoprotein</keyword>
<feature type="compositionally biased region" description="Low complexity" evidence="10">
    <location>
        <begin position="982"/>
        <end position="993"/>
    </location>
</feature>
<proteinExistence type="predicted"/>
<feature type="transmembrane region" description="Helical" evidence="11">
    <location>
        <begin position="789"/>
        <end position="814"/>
    </location>
</feature>
<accession>A0ABY7DMY1</accession>
<dbReference type="InterPro" id="IPR013164">
    <property type="entry name" value="Cadherin_N"/>
</dbReference>
<evidence type="ECO:0000256" key="12">
    <source>
        <dbReference type="SAM" id="SignalP"/>
    </source>
</evidence>
<dbReference type="Proteomes" id="UP001164746">
    <property type="component" value="Chromosome 3"/>
</dbReference>
<gene>
    <name evidence="14" type="ORF">MAR_022679</name>
</gene>
<dbReference type="InterPro" id="IPR050174">
    <property type="entry name" value="Protocadherin/Cadherin-CA"/>
</dbReference>
<evidence type="ECO:0000256" key="1">
    <source>
        <dbReference type="ARBA" id="ARBA00004167"/>
    </source>
</evidence>
<dbReference type="PROSITE" id="PS50268">
    <property type="entry name" value="CADHERIN_2"/>
    <property type="match status" value="7"/>
</dbReference>
<keyword evidence="15" id="KW-1185">Reference proteome</keyword>
<sequence length="1170" mass="130197">MAPLVYMLVGVFVCASAQESTVNYSLREEQDAFTYVGNVARDSQLYGNVTMEVFQRMKFQLLTQGNEYAAMFSIDESASTLRTAVQLDREVICPDSIECVLVFNVAVYLKDSITSVLDLYKIIKIEVTIDDINDNAPEFPNDEVTIVISENSGVETEHFTNGAIDLDRGANNSVQTYVMQPPNEMFGLKVLENGDGTTDLNIVVKYPLDRESRHFYQLVISAIDGGSPPRTGSVKINITISDQNDNSPVFSKSLYNVTVEENIPVNSTIVHVNATDADAEDNGLVAYRFSSRTSSKITDVFDINSESGEITCKSVLNFEDDQKWTFKVEAFDSGSPAKTSTVSVIINVLDINDNYPQININLPPGGTKISEAASPGSFVAHVAVFDLDNAGQKEISCMVIGDDFRLEDFKLKNNYKVIVNKPLDHEVRDSYEVTIECSDNGVPPNKNDTSFIVKVEDVNDNFPEFKKDTYELTIQEEVFQSMIVKVEATDKDFGNNGKIIYKLEPGSDQRFTVNSNTGLVTANSVFDRETDPRIILHVLAVDAGDPALSSTATVVINITDINDNAPRFSSNPLNILIMESEPFQSVNLNVTDPDLGLNGQFTLTFPKNDYLAEYFEFNSVTGEIKTLKAIDRELIPYFKFWVSAVDNGIPQRSSSAEVVLHIIDRNDNIPAITYPNNSNNTKAIPILAPVGFVIATVQASDKDDGLNAQLLYFIDMGDTREIFKMDVNTGRITVGREMTELDADTYKLEIAVRDNGEPQRTAMATLKVTVEPANATVSPLVEEENKQNIMLVAVIVGVTTVISVSIIVSIFILCHIDKRNRGRRNQAPKHPEDRFYDIHRVDESMSGSSNISKDSDAELIKKMKAKKEVSFSIDEDCSDVGNNSTLTNVTSFSTMKPPYLSMDYRSSPEDTQSSAWLCNNTVSDMNKTEMYENELSGLTTSQLQGALRHIAQGGNSDRLWLQPVREEQTKRMILRKSEDNHSTTSHDTTTSDSGRGGSEEDINSNRGHIFSESEESRQYIYQCNNRQTDKLMPRRPPPPIPTEMYPRNISFSDDSVNANTTVVSGRKLPELSPYSMFYQTPLKQVELFTISGRTKEAMLESQMTTPGMPYSVADIEEMSEIGQCRDDASTTTSGSYTINPDDLCNEIDDLFFRDVISKSILTHDTPSIYH</sequence>
<feature type="domain" description="Cadherin" evidence="13">
    <location>
        <begin position="688"/>
        <end position="781"/>
    </location>
</feature>
<feature type="signal peptide" evidence="12">
    <location>
        <begin position="1"/>
        <end position="17"/>
    </location>
</feature>
<name>A0ABY7DMY1_MYAAR</name>
<feature type="domain" description="Cadherin" evidence="13">
    <location>
        <begin position="569"/>
        <end position="672"/>
    </location>
</feature>
<evidence type="ECO:0000256" key="8">
    <source>
        <dbReference type="ARBA" id="ARBA00023180"/>
    </source>
</evidence>
<evidence type="ECO:0000313" key="15">
    <source>
        <dbReference type="Proteomes" id="UP001164746"/>
    </source>
</evidence>
<dbReference type="InterPro" id="IPR002126">
    <property type="entry name" value="Cadherin-like_dom"/>
</dbReference>
<feature type="domain" description="Cadherin" evidence="13">
    <location>
        <begin position="140"/>
        <end position="250"/>
    </location>
</feature>
<keyword evidence="12" id="KW-0732">Signal</keyword>
<feature type="region of interest" description="Disordered" evidence="10">
    <location>
        <begin position="974"/>
        <end position="1016"/>
    </location>
</feature>
<keyword evidence="3" id="KW-0677">Repeat</keyword>
<dbReference type="PANTHER" id="PTHR24028">
    <property type="entry name" value="CADHERIN-87A"/>
    <property type="match status" value="1"/>
</dbReference>
<feature type="domain" description="Cadherin" evidence="13">
    <location>
        <begin position="466"/>
        <end position="568"/>
    </location>
</feature>
<evidence type="ECO:0000259" key="13">
    <source>
        <dbReference type="PROSITE" id="PS50268"/>
    </source>
</evidence>
<dbReference type="InterPro" id="IPR020894">
    <property type="entry name" value="Cadherin_CS"/>
</dbReference>
<evidence type="ECO:0000256" key="7">
    <source>
        <dbReference type="ARBA" id="ARBA00023136"/>
    </source>
</evidence>
<evidence type="ECO:0000256" key="9">
    <source>
        <dbReference type="PROSITE-ProRule" id="PRU00043"/>
    </source>
</evidence>
<dbReference type="SMART" id="SM00112">
    <property type="entry name" value="CA"/>
    <property type="match status" value="7"/>
</dbReference>
<comment type="subcellular location">
    <subcellularLocation>
        <location evidence="1">Membrane</location>
        <topology evidence="1">Single-pass membrane protein</topology>
    </subcellularLocation>
</comment>
<feature type="domain" description="Cadherin" evidence="13">
    <location>
        <begin position="369"/>
        <end position="465"/>
    </location>
</feature>
<dbReference type="EMBL" id="CP111014">
    <property type="protein sequence ID" value="WAQ98306.1"/>
    <property type="molecule type" value="Genomic_DNA"/>
</dbReference>
<dbReference type="Pfam" id="PF08266">
    <property type="entry name" value="Cadherin_2"/>
    <property type="match status" value="1"/>
</dbReference>
<evidence type="ECO:0000256" key="5">
    <source>
        <dbReference type="ARBA" id="ARBA00022889"/>
    </source>
</evidence>
<dbReference type="Gene3D" id="2.60.40.60">
    <property type="entry name" value="Cadherins"/>
    <property type="match status" value="7"/>
</dbReference>
<keyword evidence="2 11" id="KW-0812">Transmembrane</keyword>
<feature type="domain" description="Cadherin" evidence="13">
    <location>
        <begin position="251"/>
        <end position="358"/>
    </location>
</feature>
<dbReference type="CDD" id="cd11304">
    <property type="entry name" value="Cadherin_repeat"/>
    <property type="match status" value="7"/>
</dbReference>
<dbReference type="SUPFAM" id="SSF49313">
    <property type="entry name" value="Cadherin-like"/>
    <property type="match status" value="6"/>
</dbReference>
<evidence type="ECO:0000313" key="14">
    <source>
        <dbReference type="EMBL" id="WAQ98306.1"/>
    </source>
</evidence>
<keyword evidence="4 9" id="KW-0106">Calcium</keyword>
<keyword evidence="6 11" id="KW-1133">Transmembrane helix</keyword>
<protein>
    <submittedName>
        <fullName evidence="14">PC11X-like protein</fullName>
    </submittedName>
</protein>
<evidence type="ECO:0000256" key="4">
    <source>
        <dbReference type="ARBA" id="ARBA00022837"/>
    </source>
</evidence>
<evidence type="ECO:0000256" key="10">
    <source>
        <dbReference type="SAM" id="MobiDB-lite"/>
    </source>
</evidence>
<dbReference type="PRINTS" id="PR00205">
    <property type="entry name" value="CADHERIN"/>
</dbReference>
<reference evidence="14" key="1">
    <citation type="submission" date="2022-11" db="EMBL/GenBank/DDBJ databases">
        <title>Centuries of genome instability and evolution in soft-shell clam transmissible cancer (bioRxiv).</title>
        <authorList>
            <person name="Hart S.F.M."/>
            <person name="Yonemitsu M.A."/>
            <person name="Giersch R.M."/>
            <person name="Beal B.F."/>
            <person name="Arriagada G."/>
            <person name="Davis B.W."/>
            <person name="Ostrander E.A."/>
            <person name="Goff S.P."/>
            <person name="Metzger M.J."/>
        </authorList>
    </citation>
    <scope>NUCLEOTIDE SEQUENCE</scope>
    <source>
        <strain evidence="14">MELC-2E11</strain>
        <tissue evidence="14">Siphon/mantle</tissue>
    </source>
</reference>
<feature type="domain" description="Cadherin" evidence="13">
    <location>
        <begin position="18"/>
        <end position="139"/>
    </location>
</feature>
<evidence type="ECO:0000256" key="2">
    <source>
        <dbReference type="ARBA" id="ARBA00022692"/>
    </source>
</evidence>
<keyword evidence="5" id="KW-0130">Cell adhesion</keyword>
<organism evidence="14 15">
    <name type="scientific">Mya arenaria</name>
    <name type="common">Soft-shell clam</name>
    <dbReference type="NCBI Taxonomy" id="6604"/>
    <lineage>
        <taxon>Eukaryota</taxon>
        <taxon>Metazoa</taxon>
        <taxon>Spiralia</taxon>
        <taxon>Lophotrochozoa</taxon>
        <taxon>Mollusca</taxon>
        <taxon>Bivalvia</taxon>
        <taxon>Autobranchia</taxon>
        <taxon>Heteroconchia</taxon>
        <taxon>Euheterodonta</taxon>
        <taxon>Imparidentia</taxon>
        <taxon>Neoheterodontei</taxon>
        <taxon>Myida</taxon>
        <taxon>Myoidea</taxon>
        <taxon>Myidae</taxon>
        <taxon>Mya</taxon>
    </lineage>
</organism>
<dbReference type="PANTHER" id="PTHR24028:SF146">
    <property type="entry name" value="CADHERIN 96CB, ISOFORM D-RELATED"/>
    <property type="match status" value="1"/>
</dbReference>
<feature type="non-terminal residue" evidence="14">
    <location>
        <position position="1"/>
    </location>
</feature>
<evidence type="ECO:0000256" key="11">
    <source>
        <dbReference type="SAM" id="Phobius"/>
    </source>
</evidence>
<evidence type="ECO:0000256" key="3">
    <source>
        <dbReference type="ARBA" id="ARBA00022737"/>
    </source>
</evidence>
<dbReference type="Pfam" id="PF00028">
    <property type="entry name" value="Cadherin"/>
    <property type="match status" value="6"/>
</dbReference>
<keyword evidence="7 11" id="KW-0472">Membrane</keyword>
<dbReference type="PROSITE" id="PS00232">
    <property type="entry name" value="CADHERIN_1"/>
    <property type="match status" value="4"/>
</dbReference>
<evidence type="ECO:0000256" key="6">
    <source>
        <dbReference type="ARBA" id="ARBA00022989"/>
    </source>
</evidence>
<dbReference type="InterPro" id="IPR015919">
    <property type="entry name" value="Cadherin-like_sf"/>
</dbReference>
<feature type="chain" id="PRO_5045661941" evidence="12">
    <location>
        <begin position="18"/>
        <end position="1170"/>
    </location>
</feature>